<keyword evidence="8" id="KW-0807">Transducer</keyword>
<evidence type="ECO:0000256" key="9">
    <source>
        <dbReference type="SAM" id="MobiDB-lite"/>
    </source>
</evidence>
<dbReference type="GO" id="GO:0005886">
    <property type="term" value="C:plasma membrane"/>
    <property type="evidence" value="ECO:0007669"/>
    <property type="project" value="TreeGrafter"/>
</dbReference>
<evidence type="ECO:0000256" key="7">
    <source>
        <dbReference type="ARBA" id="ARBA00023170"/>
    </source>
</evidence>
<feature type="chain" id="PRO_5025593734" evidence="11">
    <location>
        <begin position="19"/>
        <end position="145"/>
    </location>
</feature>
<keyword evidence="11" id="KW-0732">Signal</keyword>
<evidence type="ECO:0000256" key="10">
    <source>
        <dbReference type="SAM" id="Phobius"/>
    </source>
</evidence>
<dbReference type="InterPro" id="IPR017452">
    <property type="entry name" value="GPCR_Rhodpsn_7TM"/>
</dbReference>
<dbReference type="SUPFAM" id="SSF81321">
    <property type="entry name" value="Family A G protein-coupled receptor-like"/>
    <property type="match status" value="1"/>
</dbReference>
<dbReference type="PANTHER" id="PTHR24243">
    <property type="entry name" value="G-PROTEIN COUPLED RECEPTOR"/>
    <property type="match status" value="1"/>
</dbReference>
<gene>
    <name evidence="13" type="primary">CapaR_2</name>
    <name evidence="13" type="ORF">FJT64_000966</name>
</gene>
<keyword evidence="4 10" id="KW-1133">Transmembrane helix</keyword>
<dbReference type="OrthoDB" id="5962705at2759"/>
<evidence type="ECO:0000256" key="2">
    <source>
        <dbReference type="ARBA" id="ARBA00010663"/>
    </source>
</evidence>
<dbReference type="PROSITE" id="PS50262">
    <property type="entry name" value="G_PROTEIN_RECEP_F1_2"/>
    <property type="match status" value="1"/>
</dbReference>
<evidence type="ECO:0000256" key="4">
    <source>
        <dbReference type="ARBA" id="ARBA00022989"/>
    </source>
</evidence>
<name>A0A6A4VHH7_AMPAM</name>
<evidence type="ECO:0000256" key="1">
    <source>
        <dbReference type="ARBA" id="ARBA00004141"/>
    </source>
</evidence>
<keyword evidence="5" id="KW-0297">G-protein coupled receptor</keyword>
<keyword evidence="6 10" id="KW-0472">Membrane</keyword>
<dbReference type="Proteomes" id="UP000440578">
    <property type="component" value="Unassembled WGS sequence"/>
</dbReference>
<keyword evidence="14" id="KW-1185">Reference proteome</keyword>
<feature type="signal peptide" evidence="11">
    <location>
        <begin position="1"/>
        <end position="18"/>
    </location>
</feature>
<dbReference type="PANTHER" id="PTHR24243:SF107">
    <property type="entry name" value="NEUROPEPTIDES CAPA RECEPTOR"/>
    <property type="match status" value="1"/>
</dbReference>
<protein>
    <submittedName>
        <fullName evidence="13">Neuropeptides capa receptor</fullName>
    </submittedName>
</protein>
<accession>A0A6A4VHH7</accession>
<feature type="domain" description="G-protein coupled receptors family 1 profile" evidence="12">
    <location>
        <begin position="1"/>
        <end position="58"/>
    </location>
</feature>
<dbReference type="AlphaFoldDB" id="A0A6A4VHH7"/>
<evidence type="ECO:0000259" key="12">
    <source>
        <dbReference type="PROSITE" id="PS50262"/>
    </source>
</evidence>
<proteinExistence type="inferred from homology"/>
<reference evidence="13 14" key="1">
    <citation type="submission" date="2019-07" db="EMBL/GenBank/DDBJ databases">
        <title>Draft genome assembly of a fouling barnacle, Amphibalanus amphitrite (Darwin, 1854): The first reference genome for Thecostraca.</title>
        <authorList>
            <person name="Kim W."/>
        </authorList>
    </citation>
    <scope>NUCLEOTIDE SEQUENCE [LARGE SCALE GENOMIC DNA]</scope>
    <source>
        <strain evidence="13">SNU_AA5</strain>
        <tissue evidence="13">Soma without cirri and trophi</tissue>
    </source>
</reference>
<comment type="subcellular location">
    <subcellularLocation>
        <location evidence="1">Membrane</location>
        <topology evidence="1">Multi-pass membrane protein</topology>
    </subcellularLocation>
</comment>
<keyword evidence="7 13" id="KW-0675">Receptor</keyword>
<keyword evidence="3 10" id="KW-0812">Transmembrane</keyword>
<evidence type="ECO:0000256" key="6">
    <source>
        <dbReference type="ARBA" id="ARBA00023136"/>
    </source>
</evidence>
<dbReference type="InterPro" id="IPR000276">
    <property type="entry name" value="GPCR_Rhodpsn"/>
</dbReference>
<evidence type="ECO:0000256" key="11">
    <source>
        <dbReference type="SAM" id="SignalP"/>
    </source>
</evidence>
<dbReference type="Pfam" id="PF00001">
    <property type="entry name" value="7tm_1"/>
    <property type="match status" value="1"/>
</dbReference>
<feature type="region of interest" description="Disordered" evidence="9">
    <location>
        <begin position="93"/>
        <end position="145"/>
    </location>
</feature>
<dbReference type="EMBL" id="VIIS01001775">
    <property type="protein sequence ID" value="KAF0293033.1"/>
    <property type="molecule type" value="Genomic_DNA"/>
</dbReference>
<evidence type="ECO:0000313" key="13">
    <source>
        <dbReference type="EMBL" id="KAF0293033.1"/>
    </source>
</evidence>
<feature type="compositionally biased region" description="Low complexity" evidence="9">
    <location>
        <begin position="105"/>
        <end position="118"/>
    </location>
</feature>
<feature type="transmembrane region" description="Helical" evidence="10">
    <location>
        <begin position="39"/>
        <end position="60"/>
    </location>
</feature>
<comment type="similarity">
    <text evidence="2">Belongs to the G-protein coupled receptor 1 family.</text>
</comment>
<keyword evidence="13" id="KW-0527">Neuropeptide</keyword>
<evidence type="ECO:0000313" key="14">
    <source>
        <dbReference type="Proteomes" id="UP000440578"/>
    </source>
</evidence>
<dbReference type="Gene3D" id="1.20.1070.10">
    <property type="entry name" value="Rhodopsin 7-helix transmembrane proteins"/>
    <property type="match status" value="1"/>
</dbReference>
<organism evidence="13 14">
    <name type="scientific">Amphibalanus amphitrite</name>
    <name type="common">Striped barnacle</name>
    <name type="synonym">Balanus amphitrite</name>
    <dbReference type="NCBI Taxonomy" id="1232801"/>
    <lineage>
        <taxon>Eukaryota</taxon>
        <taxon>Metazoa</taxon>
        <taxon>Ecdysozoa</taxon>
        <taxon>Arthropoda</taxon>
        <taxon>Crustacea</taxon>
        <taxon>Multicrustacea</taxon>
        <taxon>Cirripedia</taxon>
        <taxon>Thoracica</taxon>
        <taxon>Thoracicalcarea</taxon>
        <taxon>Balanomorpha</taxon>
        <taxon>Balanoidea</taxon>
        <taxon>Balanidae</taxon>
        <taxon>Amphibalaninae</taxon>
        <taxon>Amphibalanus</taxon>
    </lineage>
</organism>
<evidence type="ECO:0000256" key="8">
    <source>
        <dbReference type="ARBA" id="ARBA00023224"/>
    </source>
</evidence>
<sequence length="145" mass="16166">MLVAVVIGFFLCFAPYHAQRLLYIYGKQLPNYREINEYMYYTTGCFYYVSATINPILYNVMSAKYRRAFKETLCGRRSPLGVSTSTTVMALSRRARATSADRDSGSGSSPRALSSPSLNGTLPPGRRATLRINGVSHDVSMETRV</sequence>
<evidence type="ECO:0000256" key="5">
    <source>
        <dbReference type="ARBA" id="ARBA00023040"/>
    </source>
</evidence>
<dbReference type="GO" id="GO:0008188">
    <property type="term" value="F:neuropeptide receptor activity"/>
    <property type="evidence" value="ECO:0007669"/>
    <property type="project" value="TreeGrafter"/>
</dbReference>
<comment type="caution">
    <text evidence="13">The sequence shown here is derived from an EMBL/GenBank/DDBJ whole genome shotgun (WGS) entry which is preliminary data.</text>
</comment>
<evidence type="ECO:0000256" key="3">
    <source>
        <dbReference type="ARBA" id="ARBA00022692"/>
    </source>
</evidence>